<feature type="region of interest" description="Disordered" evidence="1">
    <location>
        <begin position="1"/>
        <end position="33"/>
    </location>
</feature>
<evidence type="ECO:0000313" key="4">
    <source>
        <dbReference type="EMBL" id="GGO47330.1"/>
    </source>
</evidence>
<evidence type="ECO:0000256" key="1">
    <source>
        <dbReference type="SAM" id="MobiDB-lite"/>
    </source>
</evidence>
<dbReference type="EMBL" id="BMLQ01000007">
    <property type="protein sequence ID" value="GGO47330.1"/>
    <property type="molecule type" value="Genomic_DNA"/>
</dbReference>
<keyword evidence="2" id="KW-1133">Transmembrane helix</keyword>
<proteinExistence type="predicted"/>
<protein>
    <recommendedName>
        <fullName evidence="3">DUF3592 domain-containing protein</fullName>
    </recommendedName>
</protein>
<keyword evidence="5" id="KW-1185">Reference proteome</keyword>
<sequence>MITRSKRQESAPSPIGDAPAPFTPPEGWTRSPNVSTSRFAFEMSNTTGWYRNDGQGNGYFAPGWDSERIARRTGVLRWIAVALAVIMIAGGTILASVQYGEQIEYNHLKSTGVQTTGVVGPVTVEHTSEQTRRSSRSYTTRSTSVVEYAVGGQEMREEITASSSTRIRRSPDRYPEPAWTQGQELALYTDPEKPERFVLVHEYKEADADSLPRGVIIIMIITGVLLLLPLALFLAGMRNVREARKL</sequence>
<feature type="transmembrane region" description="Helical" evidence="2">
    <location>
        <begin position="75"/>
        <end position="99"/>
    </location>
</feature>
<dbReference type="Proteomes" id="UP000642509">
    <property type="component" value="Unassembled WGS sequence"/>
</dbReference>
<evidence type="ECO:0000259" key="3">
    <source>
        <dbReference type="Pfam" id="PF12158"/>
    </source>
</evidence>
<feature type="transmembrane region" description="Helical" evidence="2">
    <location>
        <begin position="214"/>
        <end position="235"/>
    </location>
</feature>
<keyword evidence="2" id="KW-0472">Membrane</keyword>
<evidence type="ECO:0000256" key="2">
    <source>
        <dbReference type="SAM" id="Phobius"/>
    </source>
</evidence>
<comment type="caution">
    <text evidence="4">The sequence shown here is derived from an EMBL/GenBank/DDBJ whole genome shotgun (WGS) entry which is preliminary data.</text>
</comment>
<gene>
    <name evidence="4" type="ORF">GCM10010977_24310</name>
</gene>
<dbReference type="Pfam" id="PF12158">
    <property type="entry name" value="DUF3592"/>
    <property type="match status" value="1"/>
</dbReference>
<evidence type="ECO:0000313" key="5">
    <source>
        <dbReference type="Proteomes" id="UP000642509"/>
    </source>
</evidence>
<organism evidence="4 5">
    <name type="scientific">Citricoccus zhacaiensis</name>
    <dbReference type="NCBI Taxonomy" id="489142"/>
    <lineage>
        <taxon>Bacteria</taxon>
        <taxon>Bacillati</taxon>
        <taxon>Actinomycetota</taxon>
        <taxon>Actinomycetes</taxon>
        <taxon>Micrococcales</taxon>
        <taxon>Micrococcaceae</taxon>
        <taxon>Citricoccus</taxon>
    </lineage>
</organism>
<keyword evidence="2" id="KW-0812">Transmembrane</keyword>
<reference evidence="5" key="1">
    <citation type="journal article" date="2019" name="Int. J. Syst. Evol. Microbiol.">
        <title>The Global Catalogue of Microorganisms (GCM) 10K type strain sequencing project: providing services to taxonomists for standard genome sequencing and annotation.</title>
        <authorList>
            <consortium name="The Broad Institute Genomics Platform"/>
            <consortium name="The Broad Institute Genome Sequencing Center for Infectious Disease"/>
            <person name="Wu L."/>
            <person name="Ma J."/>
        </authorList>
    </citation>
    <scope>NUCLEOTIDE SEQUENCE [LARGE SCALE GENOMIC DNA]</scope>
    <source>
        <strain evidence="5">CGMCC 1.7064</strain>
    </source>
</reference>
<accession>A0ABQ2M567</accession>
<feature type="domain" description="DUF3592" evidence="3">
    <location>
        <begin position="123"/>
        <end position="201"/>
    </location>
</feature>
<name>A0ABQ2M567_9MICC</name>
<dbReference type="InterPro" id="IPR021994">
    <property type="entry name" value="DUF3592"/>
</dbReference>